<evidence type="ECO:0000313" key="1">
    <source>
        <dbReference type="EMBL" id="ODN29899.1"/>
    </source>
</evidence>
<accession>A0A1E3G0X1</accession>
<organism evidence="1 2">
    <name type="scientific">Fervidobacterium thailandense</name>
    <dbReference type="NCBI Taxonomy" id="1008305"/>
    <lineage>
        <taxon>Bacteria</taxon>
        <taxon>Thermotogati</taxon>
        <taxon>Thermotogota</taxon>
        <taxon>Thermotogae</taxon>
        <taxon>Thermotogales</taxon>
        <taxon>Fervidobacteriaceae</taxon>
        <taxon>Fervidobacterium</taxon>
    </lineage>
</organism>
<evidence type="ECO:0000313" key="2">
    <source>
        <dbReference type="Proteomes" id="UP000094570"/>
    </source>
</evidence>
<sequence>MRLSEIVEKLGLKVVHFAGDCEITGGYVGDLLSIVMRSAKQGNIWMTVQSHVNIVAVATLTGVKAIVLCEGLDYPDDTIEKAKEEGINLFVSPETSYKVAGRLYELGLKD</sequence>
<protein>
    <submittedName>
        <fullName evidence="1">Iron-sulfur binding hydrogenase</fullName>
    </submittedName>
</protein>
<proteinExistence type="predicted"/>
<dbReference type="Proteomes" id="UP000094570">
    <property type="component" value="Unassembled WGS sequence"/>
</dbReference>
<dbReference type="Gene3D" id="3.40.1390.20">
    <property type="entry name" value="HprK N-terminal domain-like"/>
    <property type="match status" value="1"/>
</dbReference>
<keyword evidence="2" id="KW-1185">Reference proteome</keyword>
<dbReference type="RefSeq" id="WP_069293694.1">
    <property type="nucleotide sequence ID" value="NZ_CP140110.1"/>
</dbReference>
<dbReference type="SUPFAM" id="SSF75138">
    <property type="entry name" value="HprK N-terminal domain-like"/>
    <property type="match status" value="1"/>
</dbReference>
<dbReference type="EMBL" id="LWAF01000015">
    <property type="protein sequence ID" value="ODN29899.1"/>
    <property type="molecule type" value="Genomic_DNA"/>
</dbReference>
<dbReference type="OrthoDB" id="9800356at2"/>
<dbReference type="STRING" id="1008305.A4H02_08180"/>
<dbReference type="AlphaFoldDB" id="A0A1E3G0X1"/>
<gene>
    <name evidence="1" type="ORF">A4H02_08180</name>
</gene>
<name>A0A1E3G0X1_9BACT</name>
<dbReference type="InterPro" id="IPR028979">
    <property type="entry name" value="Ser_kin/Pase_Hpr-like_N_sf"/>
</dbReference>
<reference evidence="2" key="1">
    <citation type="submission" date="2016-04" db="EMBL/GenBank/DDBJ databases">
        <title>The genome sequence project of a novel Fervidobacterium isolate from a hot spring in Thailand.</title>
        <authorList>
            <person name="Gonzalez J.M."/>
            <person name="Cuecas A."/>
            <person name="Kanoksilapatham W."/>
        </authorList>
    </citation>
    <scope>NUCLEOTIDE SEQUENCE [LARGE SCALE GENOMIC DNA]</scope>
    <source>
        <strain evidence="2">FC2004</strain>
    </source>
</reference>
<comment type="caution">
    <text evidence="1">The sequence shown here is derived from an EMBL/GenBank/DDBJ whole genome shotgun (WGS) entry which is preliminary data.</text>
</comment>